<organism evidence="1 2">
    <name type="scientific">Abyssibacter profundi</name>
    <dbReference type="NCBI Taxonomy" id="2182787"/>
    <lineage>
        <taxon>Bacteria</taxon>
        <taxon>Pseudomonadati</taxon>
        <taxon>Pseudomonadota</taxon>
        <taxon>Gammaproteobacteria</taxon>
        <taxon>Chromatiales</taxon>
        <taxon>Oceanococcaceae</taxon>
        <taxon>Abyssibacter</taxon>
    </lineage>
</organism>
<accession>A0A363UKK9</accession>
<sequence length="112" mass="11579">MDDGATGRAARVSPASVAGAAAGSAVRLVEVQSAQCRPALASSVAGGVPASAQRAAATRCRMEASEAGCGRTAMADCQTPNRTHAQTYWRPHWRSQGSRALIGEHVFTVTRV</sequence>
<name>A0A363UKK9_9GAMM</name>
<dbReference type="Proteomes" id="UP000251800">
    <property type="component" value="Unassembled WGS sequence"/>
</dbReference>
<evidence type="ECO:0000313" key="2">
    <source>
        <dbReference type="Proteomes" id="UP000251800"/>
    </source>
</evidence>
<reference evidence="1 2" key="1">
    <citation type="submission" date="2018-05" db="EMBL/GenBank/DDBJ databases">
        <title>Abyssibacter profundi OUC007T gen. nov., sp. nov, a marine bacterium isolated from seawater of the Mariana Trench.</title>
        <authorList>
            <person name="Zhou S."/>
        </authorList>
    </citation>
    <scope>NUCLEOTIDE SEQUENCE [LARGE SCALE GENOMIC DNA]</scope>
    <source>
        <strain evidence="1 2">OUC007</strain>
    </source>
</reference>
<proteinExistence type="predicted"/>
<dbReference type="AlphaFoldDB" id="A0A363UKK9"/>
<gene>
    <name evidence="1" type="ORF">DEH80_09015</name>
</gene>
<comment type="caution">
    <text evidence="1">The sequence shown here is derived from an EMBL/GenBank/DDBJ whole genome shotgun (WGS) entry which is preliminary data.</text>
</comment>
<protein>
    <submittedName>
        <fullName evidence="1">Uncharacterized protein</fullName>
    </submittedName>
</protein>
<keyword evidence="2" id="KW-1185">Reference proteome</keyword>
<evidence type="ECO:0000313" key="1">
    <source>
        <dbReference type="EMBL" id="PWN55958.1"/>
    </source>
</evidence>
<dbReference type="EMBL" id="QEQK01000007">
    <property type="protein sequence ID" value="PWN55958.1"/>
    <property type="molecule type" value="Genomic_DNA"/>
</dbReference>